<dbReference type="AlphaFoldDB" id="A0A2P7AU61"/>
<dbReference type="InterPro" id="IPR015001">
    <property type="entry name" value="DUF1850"/>
</dbReference>
<reference evidence="2" key="1">
    <citation type="submission" date="2017-11" db="EMBL/GenBank/DDBJ databases">
        <authorList>
            <person name="Kuznetsova I."/>
            <person name="Sazanova A."/>
            <person name="Chirak E."/>
            <person name="Safronova V."/>
            <person name="Willems A."/>
        </authorList>
    </citation>
    <scope>NUCLEOTIDE SEQUENCE [LARGE SCALE GENOMIC DNA]</scope>
    <source>
        <strain evidence="2">PEPV15</strain>
    </source>
</reference>
<keyword evidence="2" id="KW-1185">Reference proteome</keyword>
<proteinExistence type="predicted"/>
<dbReference type="Proteomes" id="UP000241158">
    <property type="component" value="Unassembled WGS sequence"/>
</dbReference>
<sequence>MSLCLLAAGKTAVFSATVFSLAWTHSVERTRWEEVWHVDQDGLRIVEARIRGSGAGMEPPEGAVLRDGWWIFTPKVPMQKKLVLAASGATSGGWTFCADDMCRSIGASASEPLIIKVCKEPS</sequence>
<gene>
    <name evidence="1" type="ORF">CU100_08550</name>
</gene>
<protein>
    <submittedName>
        <fullName evidence="1">DUF1850 domain-containing protein</fullName>
    </submittedName>
</protein>
<evidence type="ECO:0000313" key="2">
    <source>
        <dbReference type="Proteomes" id="UP000241158"/>
    </source>
</evidence>
<name>A0A2P7AU61_9HYPH</name>
<dbReference type="RefSeq" id="WP_106716176.1">
    <property type="nucleotide sequence ID" value="NZ_JACHXT010000001.1"/>
</dbReference>
<dbReference type="EMBL" id="PGGN01000002">
    <property type="protein sequence ID" value="PSH57760.1"/>
    <property type="molecule type" value="Genomic_DNA"/>
</dbReference>
<comment type="caution">
    <text evidence="1">The sequence shown here is derived from an EMBL/GenBank/DDBJ whole genome shotgun (WGS) entry which is preliminary data.</text>
</comment>
<organism evidence="1 2">
    <name type="scientific">Phyllobacterium endophyticum</name>
    <dbReference type="NCBI Taxonomy" id="1149773"/>
    <lineage>
        <taxon>Bacteria</taxon>
        <taxon>Pseudomonadati</taxon>
        <taxon>Pseudomonadota</taxon>
        <taxon>Alphaproteobacteria</taxon>
        <taxon>Hyphomicrobiales</taxon>
        <taxon>Phyllobacteriaceae</taxon>
        <taxon>Phyllobacterium</taxon>
    </lineage>
</organism>
<evidence type="ECO:0000313" key="1">
    <source>
        <dbReference type="EMBL" id="PSH57760.1"/>
    </source>
</evidence>
<dbReference type="OrthoDB" id="5298197at2"/>
<accession>A0A2P7AU61</accession>
<dbReference type="Pfam" id="PF08905">
    <property type="entry name" value="DUF1850"/>
    <property type="match status" value="1"/>
</dbReference>